<dbReference type="OrthoDB" id="4760831at2759"/>
<evidence type="ECO:0000256" key="1">
    <source>
        <dbReference type="SAM" id="MobiDB-lite"/>
    </source>
</evidence>
<organism evidence="2 3">
    <name type="scientific">Fusarium albosuccineum</name>
    <dbReference type="NCBI Taxonomy" id="1237068"/>
    <lineage>
        <taxon>Eukaryota</taxon>
        <taxon>Fungi</taxon>
        <taxon>Dikarya</taxon>
        <taxon>Ascomycota</taxon>
        <taxon>Pezizomycotina</taxon>
        <taxon>Sordariomycetes</taxon>
        <taxon>Hypocreomycetidae</taxon>
        <taxon>Hypocreales</taxon>
        <taxon>Nectriaceae</taxon>
        <taxon>Fusarium</taxon>
        <taxon>Fusarium decemcellulare species complex</taxon>
    </lineage>
</organism>
<feature type="compositionally biased region" description="Low complexity" evidence="1">
    <location>
        <begin position="24"/>
        <end position="37"/>
    </location>
</feature>
<reference evidence="2 3" key="1">
    <citation type="submission" date="2020-01" db="EMBL/GenBank/DDBJ databases">
        <title>Identification and distribution of gene clusters putatively required for synthesis of sphingolipid metabolism inhibitors in phylogenetically diverse species of the filamentous fungus Fusarium.</title>
        <authorList>
            <person name="Kim H.-S."/>
            <person name="Busman M."/>
            <person name="Brown D.W."/>
            <person name="Divon H."/>
            <person name="Uhlig S."/>
            <person name="Proctor R.H."/>
        </authorList>
    </citation>
    <scope>NUCLEOTIDE SEQUENCE [LARGE SCALE GENOMIC DNA]</scope>
    <source>
        <strain evidence="2 3">NRRL 20459</strain>
    </source>
</reference>
<feature type="compositionally biased region" description="Polar residues" evidence="1">
    <location>
        <begin position="10"/>
        <end position="21"/>
    </location>
</feature>
<sequence length="554" mass="62739">MDSIHALTSDEASVNATSTMPSDAAATETEASSTESTSLKSLKDFVDDLNVATDVILHSARRRYSQVTALVACWPDEISDRKHMRQSAKQLCRVLGEKYKFDVDKKPYVINKAGPQIDFTMKLLTTLTKTTTSFKPPEKPEDPTKLFILYYGGHAVRKNGNMVWRPRENAEKQTEVVWTDLVGLFKDFDGDLLFLFDCCYAGDMIGREREFKRRCEVFCASLGSKKASGEEAHSFTRALVGELDTEAKTRRVCEIKQLRSRLNLQEKKETYKLKVDPYWDRLTRSGTKSICLAPLEDDCEDLPPKSLAETAREMEGLAGARVVFKATFEDPEDRPVIEEWKEFVHWRPGGLNDLQWYAMRETQFQSLFKSNSSSAIISIPMILWDSMPKRAAYEFISVGRSTDMLVDLPRRNQAACQVDQQPTTSSRMTTHSPTALVDERPGTGSVPRLYEAPVPKGGDEVSSAQLSWLISTRTRPSQPQVLMAQEIQSMGRPDTYNASYLVVSPGVESERDRKLLQRISKHGPTMEQMQNKVSKLDRKTSKIMRFWGHSPTVR</sequence>
<feature type="region of interest" description="Disordered" evidence="1">
    <location>
        <begin position="1"/>
        <end position="37"/>
    </location>
</feature>
<keyword evidence="3" id="KW-1185">Reference proteome</keyword>
<protein>
    <submittedName>
        <fullName evidence="2">NACHT and TPR domain-containing</fullName>
    </submittedName>
</protein>
<name>A0A8H4KSJ2_9HYPO</name>
<feature type="region of interest" description="Disordered" evidence="1">
    <location>
        <begin position="416"/>
        <end position="458"/>
    </location>
</feature>
<accession>A0A8H4KSJ2</accession>
<dbReference type="Proteomes" id="UP000554235">
    <property type="component" value="Unassembled WGS sequence"/>
</dbReference>
<proteinExistence type="predicted"/>
<feature type="compositionally biased region" description="Polar residues" evidence="1">
    <location>
        <begin position="416"/>
        <end position="433"/>
    </location>
</feature>
<dbReference type="AlphaFoldDB" id="A0A8H4KSJ2"/>
<comment type="caution">
    <text evidence="2">The sequence shown here is derived from an EMBL/GenBank/DDBJ whole genome shotgun (WGS) entry which is preliminary data.</text>
</comment>
<gene>
    <name evidence="2" type="ORF">FALBO_15620</name>
</gene>
<dbReference type="EMBL" id="JAADYS010002740">
    <property type="protein sequence ID" value="KAF4455390.1"/>
    <property type="molecule type" value="Genomic_DNA"/>
</dbReference>
<evidence type="ECO:0000313" key="2">
    <source>
        <dbReference type="EMBL" id="KAF4455390.1"/>
    </source>
</evidence>
<evidence type="ECO:0000313" key="3">
    <source>
        <dbReference type="Proteomes" id="UP000554235"/>
    </source>
</evidence>